<comment type="cofactor">
    <cofactor evidence="4">
        <name>Mg(2+)</name>
        <dbReference type="ChEBI" id="CHEBI:18420"/>
    </cofactor>
</comment>
<dbReference type="EC" id="2.10.1.1" evidence="4"/>
<sequence>MRNSFSNMLSYAAALQCVETWAKKSSRPSCVVPLTQAVGRITATAIFACSNRPETDVSAMDGYAFAHTAMASAPEGLSIQGLTVAGAQPVALPDGYAQKILTGASVPQGADCVMAMERMVQAPNSERIRPLQALAEKGANIRRAGEEFKQGDLLVSCGQRLDWRHIALLACQKIHAVTVVQPLHIALVANGAELSSAAADCRADSNTPMLVALFESYGAKVTSFLVASDDQNALTATLEEALHKADIVVTTGGISVGMTDNVMDAFLSLGAHALFRGVKMRPGKPVSLFEKEGKLAFCLPGNPGASALCAQVLVVPYLRSVMGQQPEVLLLPGRVEFAFTALPDTTHFVPVAATATAQGYVFTQLPTVGASDIIVLSRAAAFLQVNPAETIAQNQMCQVVSLQVI</sequence>
<evidence type="ECO:0000313" key="8">
    <source>
        <dbReference type="Proteomes" id="UP000032670"/>
    </source>
</evidence>
<feature type="domain" description="MoaB/Mog" evidence="5">
    <location>
        <begin position="186"/>
        <end position="320"/>
    </location>
</feature>
<organism evidence="6 9">
    <name type="scientific">Acetobacter orientalis</name>
    <dbReference type="NCBI Taxonomy" id="146474"/>
    <lineage>
        <taxon>Bacteria</taxon>
        <taxon>Pseudomonadati</taxon>
        <taxon>Pseudomonadota</taxon>
        <taxon>Alphaproteobacteria</taxon>
        <taxon>Acetobacterales</taxon>
        <taxon>Acetobacteraceae</taxon>
        <taxon>Acetobacter</taxon>
    </lineage>
</organism>
<dbReference type="PANTHER" id="PTHR10192:SF5">
    <property type="entry name" value="GEPHYRIN"/>
    <property type="match status" value="1"/>
</dbReference>
<evidence type="ECO:0000256" key="4">
    <source>
        <dbReference type="RuleBase" id="RU365090"/>
    </source>
</evidence>
<dbReference type="AlphaFoldDB" id="A0A2Z5ZEJ2"/>
<keyword evidence="4" id="KW-0501">Molybdenum cofactor biosynthesis</keyword>
<keyword evidence="4 6" id="KW-0808">Transferase</keyword>
<accession>A0A0D6NJR0</accession>
<dbReference type="GO" id="GO:0046872">
    <property type="term" value="F:metal ion binding"/>
    <property type="evidence" value="ECO:0007669"/>
    <property type="project" value="UniProtKB-UniRule"/>
</dbReference>
<dbReference type="GO" id="GO:0006777">
    <property type="term" value="P:Mo-molybdopterin cofactor biosynthetic process"/>
    <property type="evidence" value="ECO:0007669"/>
    <property type="project" value="UniProtKB-UniRule"/>
</dbReference>
<dbReference type="EMBL" id="BAMX01000018">
    <property type="protein sequence ID" value="GAN66317.1"/>
    <property type="molecule type" value="Genomic_DNA"/>
</dbReference>
<evidence type="ECO:0000256" key="2">
    <source>
        <dbReference type="ARBA" id="ARBA00010763"/>
    </source>
</evidence>
<dbReference type="Gene3D" id="3.90.105.10">
    <property type="entry name" value="Molybdopterin biosynthesis moea protein, domain 2"/>
    <property type="match status" value="1"/>
</dbReference>
<dbReference type="Gene3D" id="3.40.980.10">
    <property type="entry name" value="MoaB/Mog-like domain"/>
    <property type="match status" value="1"/>
</dbReference>
<dbReference type="Proteomes" id="UP000032670">
    <property type="component" value="Unassembled WGS sequence"/>
</dbReference>
<dbReference type="STRING" id="1231341.Abor_018_023"/>
<dbReference type="Gene3D" id="2.40.340.10">
    <property type="entry name" value="MoeA, C-terminal, domain IV"/>
    <property type="match status" value="1"/>
</dbReference>
<keyword evidence="4" id="KW-0500">Molybdenum</keyword>
<dbReference type="GO" id="GO:0005829">
    <property type="term" value="C:cytosol"/>
    <property type="evidence" value="ECO:0007669"/>
    <property type="project" value="TreeGrafter"/>
</dbReference>
<protein>
    <recommendedName>
        <fullName evidence="4">Molybdopterin molybdenumtransferase</fullName>
        <ecNumber evidence="4">2.10.1.1</ecNumber>
    </recommendedName>
</protein>
<dbReference type="Gene3D" id="2.170.190.11">
    <property type="entry name" value="Molybdopterin biosynthesis moea protein, domain 3"/>
    <property type="match status" value="1"/>
</dbReference>
<dbReference type="SUPFAM" id="SSF63882">
    <property type="entry name" value="MoeA N-terminal region -like"/>
    <property type="match status" value="1"/>
</dbReference>
<dbReference type="InterPro" id="IPR036135">
    <property type="entry name" value="MoeA_linker/N_sf"/>
</dbReference>
<dbReference type="EMBL" id="AP018515">
    <property type="protein sequence ID" value="BBC78815.1"/>
    <property type="molecule type" value="Genomic_DNA"/>
</dbReference>
<comment type="function">
    <text evidence="1 4">Catalyzes the insertion of molybdate into adenylated molybdopterin with the concomitant release of AMP.</text>
</comment>
<evidence type="ECO:0000256" key="3">
    <source>
        <dbReference type="ARBA" id="ARBA00047317"/>
    </source>
</evidence>
<reference evidence="6 9" key="2">
    <citation type="submission" date="2018-02" db="EMBL/GenBank/DDBJ databases">
        <title>Acetobacter orientalis genome.</title>
        <authorList>
            <person name="Nakashima N."/>
            <person name="Tamura T."/>
        </authorList>
    </citation>
    <scope>NUCLEOTIDE SEQUENCE [LARGE SCALE GENOMIC DNA]</scope>
    <source>
        <strain evidence="6 9">FAN1</strain>
    </source>
</reference>
<dbReference type="Proteomes" id="UP000270034">
    <property type="component" value="Chromosome"/>
</dbReference>
<dbReference type="Pfam" id="PF03453">
    <property type="entry name" value="MoeA_N"/>
    <property type="match status" value="1"/>
</dbReference>
<dbReference type="InterPro" id="IPR001453">
    <property type="entry name" value="MoaB/Mog_dom"/>
</dbReference>
<dbReference type="Pfam" id="PF00994">
    <property type="entry name" value="MoCF_biosynth"/>
    <property type="match status" value="1"/>
</dbReference>
<comment type="similarity">
    <text evidence="2 4">Belongs to the MoeA family.</text>
</comment>
<keyword evidence="4" id="KW-0460">Magnesium</keyword>
<evidence type="ECO:0000313" key="7">
    <source>
        <dbReference type="EMBL" id="GAN66317.1"/>
    </source>
</evidence>
<accession>A0A2Z5ZEJ2</accession>
<evidence type="ECO:0000259" key="5">
    <source>
        <dbReference type="SMART" id="SM00852"/>
    </source>
</evidence>
<dbReference type="SMART" id="SM00852">
    <property type="entry name" value="MoCF_biosynth"/>
    <property type="match status" value="1"/>
</dbReference>
<dbReference type="InterPro" id="IPR038987">
    <property type="entry name" value="MoeA-like"/>
</dbReference>
<dbReference type="UniPathway" id="UPA00344"/>
<dbReference type="InterPro" id="IPR036688">
    <property type="entry name" value="MoeA_C_domain_IV_sf"/>
</dbReference>
<dbReference type="InterPro" id="IPR036425">
    <property type="entry name" value="MoaB/Mog-like_dom_sf"/>
</dbReference>
<keyword evidence="4" id="KW-0479">Metal-binding</keyword>
<dbReference type="PANTHER" id="PTHR10192">
    <property type="entry name" value="MOLYBDOPTERIN BIOSYNTHESIS PROTEIN"/>
    <property type="match status" value="1"/>
</dbReference>
<dbReference type="CDD" id="cd00887">
    <property type="entry name" value="MoeA"/>
    <property type="match status" value="1"/>
</dbReference>
<gene>
    <name evidence="7" type="ORF">Abor_018_023</name>
    <name evidence="6" type="ORF">AcetOrient_orf00675</name>
</gene>
<evidence type="ECO:0000313" key="6">
    <source>
        <dbReference type="EMBL" id="BBC78815.1"/>
    </source>
</evidence>
<comment type="catalytic activity">
    <reaction evidence="3">
        <text>adenylyl-molybdopterin + molybdate = Mo-molybdopterin + AMP + H(+)</text>
        <dbReference type="Rhea" id="RHEA:35047"/>
        <dbReference type="ChEBI" id="CHEBI:15378"/>
        <dbReference type="ChEBI" id="CHEBI:36264"/>
        <dbReference type="ChEBI" id="CHEBI:62727"/>
        <dbReference type="ChEBI" id="CHEBI:71302"/>
        <dbReference type="ChEBI" id="CHEBI:456215"/>
        <dbReference type="EC" id="2.10.1.1"/>
    </reaction>
</comment>
<name>A0A2Z5ZEJ2_9PROT</name>
<dbReference type="SUPFAM" id="SSF53218">
    <property type="entry name" value="Molybdenum cofactor biosynthesis proteins"/>
    <property type="match status" value="1"/>
</dbReference>
<comment type="pathway">
    <text evidence="4">Cofactor biosynthesis; molybdopterin biosynthesis.</text>
</comment>
<dbReference type="GO" id="GO:0061599">
    <property type="term" value="F:molybdopterin molybdotransferase activity"/>
    <property type="evidence" value="ECO:0007669"/>
    <property type="project" value="UniProtKB-UniRule"/>
</dbReference>
<reference evidence="7 8" key="1">
    <citation type="submission" date="2012-11" db="EMBL/GenBank/DDBJ databases">
        <title>Whole genome sequence of Acetobacter orientalis 21F-2.</title>
        <authorList>
            <person name="Azuma Y."/>
            <person name="Higashiura N."/>
            <person name="Hirakawa H."/>
            <person name="Matsushita K."/>
        </authorList>
    </citation>
    <scope>NUCLEOTIDE SEQUENCE [LARGE SCALE GENOMIC DNA]</scope>
    <source>
        <strain evidence="7 8">21F-2</strain>
    </source>
</reference>
<evidence type="ECO:0000313" key="9">
    <source>
        <dbReference type="Proteomes" id="UP000270034"/>
    </source>
</evidence>
<dbReference type="InterPro" id="IPR005110">
    <property type="entry name" value="MoeA_linker/N"/>
</dbReference>
<proteinExistence type="inferred from homology"/>
<evidence type="ECO:0000256" key="1">
    <source>
        <dbReference type="ARBA" id="ARBA00002901"/>
    </source>
</evidence>
<keyword evidence="8" id="KW-1185">Reference proteome</keyword>
<dbReference type="KEGG" id="aot:AcetOri_orf00675"/>